<evidence type="ECO:0000256" key="2">
    <source>
        <dbReference type="SAM" id="Phobius"/>
    </source>
</evidence>
<organism evidence="3 4">
    <name type="scientific">Microbacterium memoriense</name>
    <dbReference type="NCBI Taxonomy" id="2978350"/>
    <lineage>
        <taxon>Bacteria</taxon>
        <taxon>Bacillati</taxon>
        <taxon>Actinomycetota</taxon>
        <taxon>Actinomycetes</taxon>
        <taxon>Micrococcales</taxon>
        <taxon>Microbacteriaceae</taxon>
        <taxon>Microbacterium</taxon>
    </lineage>
</organism>
<evidence type="ECO:0000313" key="3">
    <source>
        <dbReference type="EMBL" id="MCT9001036.1"/>
    </source>
</evidence>
<accession>A0ABT2P8Q6</accession>
<dbReference type="Pfam" id="PF16127">
    <property type="entry name" value="DUF4839"/>
    <property type="match status" value="1"/>
</dbReference>
<gene>
    <name evidence="3" type="ORF">N4R40_01470</name>
</gene>
<feature type="transmembrane region" description="Helical" evidence="2">
    <location>
        <begin position="59"/>
        <end position="82"/>
    </location>
</feature>
<dbReference type="Proteomes" id="UP001300496">
    <property type="component" value="Unassembled WGS sequence"/>
</dbReference>
<dbReference type="EMBL" id="JAODOR010000002">
    <property type="protein sequence ID" value="MCT9001036.1"/>
    <property type="molecule type" value="Genomic_DNA"/>
</dbReference>
<evidence type="ECO:0000256" key="1">
    <source>
        <dbReference type="SAM" id="MobiDB-lite"/>
    </source>
</evidence>
<comment type="caution">
    <text evidence="3">The sequence shown here is derived from an EMBL/GenBank/DDBJ whole genome shotgun (WGS) entry which is preliminary data.</text>
</comment>
<evidence type="ECO:0000313" key="4">
    <source>
        <dbReference type="Proteomes" id="UP001300496"/>
    </source>
</evidence>
<keyword evidence="2" id="KW-0812">Transmembrane</keyword>
<feature type="region of interest" description="Disordered" evidence="1">
    <location>
        <begin position="86"/>
        <end position="127"/>
    </location>
</feature>
<dbReference type="RefSeq" id="WP_261605595.1">
    <property type="nucleotide sequence ID" value="NZ_JAODOR010000002.1"/>
</dbReference>
<proteinExistence type="predicted"/>
<feature type="compositionally biased region" description="Low complexity" evidence="1">
    <location>
        <begin position="89"/>
        <end position="110"/>
    </location>
</feature>
<keyword evidence="4" id="KW-1185">Reference proteome</keyword>
<sequence>MGAEDGDVKYQTQTVKAVRGMETRTAAKWRAQGWELVSTNTGKISSELTIRRPKPKTPWILYGALVAIVVVLIAVLIIMNALRGDDSTAEPAETPSSTATATATIDATPSETPPSEPTPTNSAAPAFITSENNPEFAALLALTDYCSPDIAAFASAHAGGTVEFNGHIGAMNSHDGASTRYDFLIGAGDFSEISAPGPSFQYRDVNATSDLHWTGAQPDSVGVGSNLHFVATIDHYEESSCLFLLDPVQTSWR</sequence>
<keyword evidence="2" id="KW-1133">Transmembrane helix</keyword>
<protein>
    <submittedName>
        <fullName evidence="3">DUF4839 domain-containing protein</fullName>
    </submittedName>
</protein>
<name>A0ABT2P8Q6_9MICO</name>
<dbReference type="InterPro" id="IPR032290">
    <property type="entry name" value="DUF4839"/>
</dbReference>
<reference evidence="3 4" key="1">
    <citation type="journal article" date="2024" name="Int. J. Syst. Evol. Microbiol.">
        <title>Microbacterium memoriense sp. nov., a member of the Actinomycetota from marine beach sediment of the north coast of Portugal.</title>
        <authorList>
            <person name="Santos J.D.N.D."/>
            <person name="Klimek D."/>
            <person name="Calusinska M."/>
            <person name="Lobo-da-Cunha A."/>
            <person name="Catita J."/>
            <person name="Goncalves H."/>
            <person name="Gonzalez I."/>
            <person name="Lage O.M."/>
        </authorList>
    </citation>
    <scope>NUCLEOTIDE SEQUENCE [LARGE SCALE GENOMIC DNA]</scope>
    <source>
        <strain evidence="3 4">PMIC_1C1B</strain>
    </source>
</reference>
<keyword evidence="2" id="KW-0472">Membrane</keyword>